<dbReference type="CDD" id="cd05233">
    <property type="entry name" value="SDR_c"/>
    <property type="match status" value="1"/>
</dbReference>
<evidence type="ECO:0000313" key="2">
    <source>
        <dbReference type="EMBL" id="CEO55719.1"/>
    </source>
</evidence>
<dbReference type="PANTHER" id="PTHR42820">
    <property type="entry name" value="SHORT-CHAIN DEHYDROGENASE REDUCTASE"/>
    <property type="match status" value="1"/>
</dbReference>
<gene>
    <name evidence="2" type="ORF">BN869_000011777_1</name>
</gene>
<dbReference type="AlphaFoldDB" id="A0A0B7KF59"/>
<organism evidence="2">
    <name type="scientific">Bionectria ochroleuca</name>
    <name type="common">Gliocladium roseum</name>
    <dbReference type="NCBI Taxonomy" id="29856"/>
    <lineage>
        <taxon>Eukaryota</taxon>
        <taxon>Fungi</taxon>
        <taxon>Dikarya</taxon>
        <taxon>Ascomycota</taxon>
        <taxon>Pezizomycotina</taxon>
        <taxon>Sordariomycetes</taxon>
        <taxon>Hypocreomycetidae</taxon>
        <taxon>Hypocreales</taxon>
        <taxon>Bionectriaceae</taxon>
        <taxon>Clonostachys</taxon>
    </lineage>
</organism>
<dbReference type="PANTHER" id="PTHR42820:SF1">
    <property type="entry name" value="SHORT-CHAIN DEHYDROGENASE_REDUCTASE FAMILY PROTEIN"/>
    <property type="match status" value="1"/>
</dbReference>
<proteinExistence type="predicted"/>
<name>A0A0B7KF59_BIOOC</name>
<accession>A0A0B7KF59</accession>
<dbReference type="InterPro" id="IPR002347">
    <property type="entry name" value="SDR_fam"/>
</dbReference>
<protein>
    <recommendedName>
        <fullName evidence="3">NAD-dependent epimerase/dehydratase domain-containing protein</fullName>
    </recommendedName>
</protein>
<evidence type="ECO:0008006" key="3">
    <source>
        <dbReference type="Google" id="ProtNLM"/>
    </source>
</evidence>
<dbReference type="PRINTS" id="PR00081">
    <property type="entry name" value="GDHRDH"/>
</dbReference>
<keyword evidence="1" id="KW-0521">NADP</keyword>
<dbReference type="PRINTS" id="PR00080">
    <property type="entry name" value="SDRFAMILY"/>
</dbReference>
<sequence length="611" mass="64556">MGSHRSLLLTGATGFVGGSVLHAFLGSQVEAIKSLRLTVLVRNNHQAQVLSDKGIASTVLEGGLDDTEGLSKLASEHDIVVHGATGFHKPSALALIQGLSKRKQERADDISPVYIHLSGTTNLSVGDASGRGGKLQTFSDKKGGIYEYEVEREKELSYTQRSTDVEVVRAGERLGVKTFTIMPPPVIGRGTGFFKTRSQQIPMLINNALQQGQAEYIEPGTSALGYVHVTDLATLFEAVVNQVILEPSLPSGKQGYFFASAGHLEWREIAGAIAKVGHRLGLLKNDQAVPVDLSTAAVKFWEGDEIHTERLLASSALLIPRPFQYTLIMASLLRPLRTLAGRAAIVTGAGAKGGGIGNGRAAAILLAEAGCSVTCVDLELDLAKETADMIAREGHGKAVAVAGDVTSAKDCQNIVAKTIASFGSLDILVNNVGIMGPKGDSTEVDIAAFMKAMEINVGSMVQMSKHCIPQMVKNEGQWAGSIVNMGSVAGLRGGSPNVLYPTSKGAVVNLTRAMAANHAADRIRVNCVCPGMVYTPMVFGDTGMEEEERNVRKARSLLGTEGNGWDVGAAIRFLAGDESRWMTGVILPIDAGTTCATGIGIKGLHKSKLYS</sequence>
<reference evidence="2" key="1">
    <citation type="submission" date="2015-01" db="EMBL/GenBank/DDBJ databases">
        <authorList>
            <person name="Durling Mikael"/>
        </authorList>
    </citation>
    <scope>NUCLEOTIDE SEQUENCE</scope>
</reference>
<dbReference type="Pfam" id="PF13561">
    <property type="entry name" value="adh_short_C2"/>
    <property type="match status" value="1"/>
</dbReference>
<dbReference type="FunFam" id="3.40.50.720:FF:000084">
    <property type="entry name" value="Short-chain dehydrogenase reductase"/>
    <property type="match status" value="1"/>
</dbReference>
<dbReference type="EMBL" id="CDPU01000056">
    <property type="protein sequence ID" value="CEO55719.1"/>
    <property type="molecule type" value="Genomic_DNA"/>
</dbReference>
<dbReference type="SUPFAM" id="SSF51735">
    <property type="entry name" value="NAD(P)-binding Rossmann-fold domains"/>
    <property type="match status" value="2"/>
</dbReference>
<evidence type="ECO:0000256" key="1">
    <source>
        <dbReference type="ARBA" id="ARBA00022857"/>
    </source>
</evidence>
<dbReference type="InterPro" id="IPR036291">
    <property type="entry name" value="NAD(P)-bd_dom_sf"/>
</dbReference>
<dbReference type="InterPro" id="IPR020904">
    <property type="entry name" value="Sc_DH/Rdtase_CS"/>
</dbReference>
<dbReference type="Gene3D" id="3.40.50.720">
    <property type="entry name" value="NAD(P)-binding Rossmann-like Domain"/>
    <property type="match status" value="3"/>
</dbReference>
<dbReference type="PROSITE" id="PS00061">
    <property type="entry name" value="ADH_SHORT"/>
    <property type="match status" value="1"/>
</dbReference>